<dbReference type="Proteomes" id="UP000234530">
    <property type="component" value="Chromosome"/>
</dbReference>
<dbReference type="Gene3D" id="2.40.170.20">
    <property type="entry name" value="TonB-dependent receptor, beta-barrel domain"/>
    <property type="match status" value="1"/>
</dbReference>
<accession>A0A2H5EYB5</accession>
<dbReference type="OrthoDB" id="9773411at2"/>
<evidence type="ECO:0000256" key="1">
    <source>
        <dbReference type="ARBA" id="ARBA00004442"/>
    </source>
</evidence>
<name>A0A2H5EYB5_9RHOB</name>
<proteinExistence type="predicted"/>
<feature type="chain" id="PRO_5014150918" evidence="4">
    <location>
        <begin position="39"/>
        <end position="1016"/>
    </location>
</feature>
<feature type="signal peptide" evidence="4">
    <location>
        <begin position="1"/>
        <end position="38"/>
    </location>
</feature>
<dbReference type="EMBL" id="CP025430">
    <property type="protein sequence ID" value="AUH64295.1"/>
    <property type="molecule type" value="Genomic_DNA"/>
</dbReference>
<evidence type="ECO:0000256" key="2">
    <source>
        <dbReference type="ARBA" id="ARBA00023136"/>
    </source>
</evidence>
<evidence type="ECO:0000256" key="4">
    <source>
        <dbReference type="SAM" id="SignalP"/>
    </source>
</evidence>
<reference evidence="5 6" key="1">
    <citation type="journal article" date="2013" name="Antonie Van Leeuwenhoek">
        <title>Paracoccus zhejiangensis sp. nov., isolated from activated sludge in wastewater-treatment system.</title>
        <authorList>
            <person name="Wu Z.G."/>
            <person name="Zhang D.F."/>
            <person name="Liu Y.L."/>
            <person name="Wang F."/>
            <person name="Jiang X."/>
            <person name="Li C."/>
            <person name="Li S.P."/>
            <person name="Hong Q."/>
            <person name="Li W.J."/>
        </authorList>
    </citation>
    <scope>NUCLEOTIDE SEQUENCE [LARGE SCALE GENOMIC DNA]</scope>
    <source>
        <strain evidence="5 6">J6</strain>
    </source>
</reference>
<evidence type="ECO:0000313" key="5">
    <source>
        <dbReference type="EMBL" id="AUH64295.1"/>
    </source>
</evidence>
<sequence length="1016" mass="110880">MMRRMDQGARPKRTARTNGMVLASVSLLALTAAGMAQAQESSGPGFSIVIGAPSEPVPATAAPAAAPEVPAAATVTATEPPPPAPAIEEALTPAEPIVPPLPVGVVSPEMENPATIALETDENGITPVEGRLRFDRPGWFWVGQADLTYGRERGGEDYSLGRLAGYTKGMTRSGYTVTAAIDTGEDELDELLDGLDEKNPRQVLDRIAPDDVYPTFGDDSTSYADAPTSGRIYARVEKDGSHVMWGDFHNAQDDPHQLVRSDRTLYGAQALWRSAEETAAGEPRHVVSAYASQPDRLMQRDVLRGTGGSVYFLKRQDILRGTEVVTIRWRDSTSGRVIRSQRLVPGTDYDINYFQGIIDLGIPLTGSASDGGLIVDNPLGDDLVDLVVQYEYVPTTGDVDGMALGARAQSWIGETVRLGVSAQKETTGIADNRLAGVDLRWQRSASTWLSLDVAQSEGPGFGTSESLDGGLEYEEDDLLSAGRRGLSANAVRLEGRADLAELTGGRAQGAIGLWYDDKQEGFVSADDDIDRDQTDWGFLGELALGPASTLTFGHKDFRRDGGEKRRDSRLGMAHQIAPHWTLEGEVAHTDRLDPDGDDEAQGQRTDLGARLTYDPGRGYRLWAFGQATASHQGGLPRNNRAGLGAEADLSDRLSAAAEVSDGNLGFGADASLRWRGENGSTWVSYRMDPMRRFDRTDFEGRDRGIWVLGAERQLGSNTTFRTEQTIDRFGDRHSRGVTHGLRYATEGWQVDGTLTNGRLADPDGGEIRRKGISLAAAFSDGDALKTGLRGEYRTDDGDDDDRDRESWGLSGHLRYKLSEEWRLVSDLDAIISDSSESALRDGRYIEGNLGLAYRPVSNDRLNMLMRYTYLEDLPGPDQVNLDGDEGGPRQKSHIFGIDANYKLNDLWTVGGKLGYRRAEVWTERESGSASVPNTAYLAILRADYHVMHNWDLMAELRTMRFKEAEVTEHGVLAGVWRHVGPNMKLGLGYQWGDVSDDLRSLDGRKAGVFMNVVGSF</sequence>
<evidence type="ECO:0000313" key="6">
    <source>
        <dbReference type="Proteomes" id="UP000234530"/>
    </source>
</evidence>
<keyword evidence="6" id="KW-1185">Reference proteome</keyword>
<keyword evidence="4" id="KW-0732">Signal</keyword>
<dbReference type="RefSeq" id="WP_101752332.1">
    <property type="nucleotide sequence ID" value="NZ_CP025430.1"/>
</dbReference>
<protein>
    <submittedName>
        <fullName evidence="5">Uncharacterized protein</fullName>
    </submittedName>
</protein>
<dbReference type="KEGG" id="pzh:CX676_09080"/>
<organism evidence="5 6">
    <name type="scientific">Paracoccus zhejiangensis</name>
    <dbReference type="NCBI Taxonomy" id="1077935"/>
    <lineage>
        <taxon>Bacteria</taxon>
        <taxon>Pseudomonadati</taxon>
        <taxon>Pseudomonadota</taxon>
        <taxon>Alphaproteobacteria</taxon>
        <taxon>Rhodobacterales</taxon>
        <taxon>Paracoccaceae</taxon>
        <taxon>Paracoccus</taxon>
    </lineage>
</organism>
<dbReference type="InterPro" id="IPR036942">
    <property type="entry name" value="Beta-barrel_TonB_sf"/>
</dbReference>
<keyword evidence="2" id="KW-0472">Membrane</keyword>
<dbReference type="SUPFAM" id="SSF56935">
    <property type="entry name" value="Porins"/>
    <property type="match status" value="2"/>
</dbReference>
<dbReference type="GO" id="GO:0009279">
    <property type="term" value="C:cell outer membrane"/>
    <property type="evidence" value="ECO:0007669"/>
    <property type="project" value="UniProtKB-SubCell"/>
</dbReference>
<comment type="subcellular location">
    <subcellularLocation>
        <location evidence="1">Cell outer membrane</location>
    </subcellularLocation>
</comment>
<gene>
    <name evidence="5" type="ORF">CX676_09080</name>
</gene>
<evidence type="ECO:0000256" key="3">
    <source>
        <dbReference type="ARBA" id="ARBA00023237"/>
    </source>
</evidence>
<keyword evidence="3" id="KW-0998">Cell outer membrane</keyword>
<dbReference type="AlphaFoldDB" id="A0A2H5EYB5"/>